<evidence type="ECO:0000256" key="10">
    <source>
        <dbReference type="PIRSR" id="PIRSR000089-1"/>
    </source>
</evidence>
<evidence type="ECO:0000256" key="3">
    <source>
        <dbReference type="ARBA" id="ARBA00011355"/>
    </source>
</evidence>
<evidence type="ECO:0000256" key="2">
    <source>
        <dbReference type="ARBA" id="ARBA00005817"/>
    </source>
</evidence>
<accession>W6MHE8</accession>
<feature type="binding site" evidence="10">
    <location>
        <begin position="263"/>
        <end position="267"/>
    </location>
    <ligand>
        <name>FAD</name>
        <dbReference type="ChEBI" id="CHEBI:57692"/>
    </ligand>
</feature>
<dbReference type="HOGENOM" id="CLU_034178_0_0_1"/>
<dbReference type="InterPro" id="IPR029035">
    <property type="entry name" value="DHS-like_NAD/FAD-binding_dom"/>
</dbReference>
<comment type="similarity">
    <text evidence="2 9">Belongs to the ETF alpha-subunit/FixB family.</text>
</comment>
<dbReference type="Pfam" id="PF01012">
    <property type="entry name" value="ETF"/>
    <property type="match status" value="1"/>
</dbReference>
<evidence type="ECO:0000313" key="13">
    <source>
        <dbReference type="Proteomes" id="UP000019384"/>
    </source>
</evidence>
<evidence type="ECO:0000313" key="12">
    <source>
        <dbReference type="EMBL" id="CDK25664.1"/>
    </source>
</evidence>
<dbReference type="GO" id="GO:0009055">
    <property type="term" value="F:electron transfer activity"/>
    <property type="evidence" value="ECO:0007669"/>
    <property type="project" value="InterPro"/>
</dbReference>
<dbReference type="InterPro" id="IPR033947">
    <property type="entry name" value="ETF_alpha_N"/>
</dbReference>
<dbReference type="GeneID" id="34519063"/>
<dbReference type="EMBL" id="HG793126">
    <property type="protein sequence ID" value="CDK25664.1"/>
    <property type="molecule type" value="Genomic_DNA"/>
</dbReference>
<organism evidence="12 13">
    <name type="scientific">Kuraishia capsulata CBS 1993</name>
    <dbReference type="NCBI Taxonomy" id="1382522"/>
    <lineage>
        <taxon>Eukaryota</taxon>
        <taxon>Fungi</taxon>
        <taxon>Dikarya</taxon>
        <taxon>Ascomycota</taxon>
        <taxon>Saccharomycotina</taxon>
        <taxon>Pichiomycetes</taxon>
        <taxon>Pichiales</taxon>
        <taxon>Pichiaceae</taxon>
        <taxon>Kuraishia</taxon>
    </lineage>
</organism>
<comment type="subcellular location">
    <subcellularLocation>
        <location evidence="1 9">Mitochondrion matrix</location>
    </subcellularLocation>
</comment>
<keyword evidence="13" id="KW-1185">Reference proteome</keyword>
<protein>
    <recommendedName>
        <fullName evidence="9">Probable electron transfer flavoprotein subunit alpha</fullName>
    </recommendedName>
</protein>
<keyword evidence="6 9" id="KW-0274">FAD</keyword>
<dbReference type="GO" id="GO:0005759">
    <property type="term" value="C:mitochondrial matrix"/>
    <property type="evidence" value="ECO:0007669"/>
    <property type="project" value="UniProtKB-SubCell"/>
</dbReference>
<feature type="binding site" evidence="10">
    <location>
        <position position="301"/>
    </location>
    <ligand>
        <name>FAD</name>
        <dbReference type="ChEBI" id="CHEBI:57692"/>
    </ligand>
</feature>
<dbReference type="InterPro" id="IPR014731">
    <property type="entry name" value="ETF_asu_C"/>
</dbReference>
<comment type="subunit">
    <text evidence="3 9">Heterodimer of an alpha and a beta subunit.</text>
</comment>
<dbReference type="SUPFAM" id="SSF52467">
    <property type="entry name" value="DHS-like NAD/FAD-binding domain"/>
    <property type="match status" value="1"/>
</dbReference>
<dbReference type="PANTHER" id="PTHR43153">
    <property type="entry name" value="ELECTRON TRANSFER FLAVOPROTEIN ALPHA"/>
    <property type="match status" value="1"/>
</dbReference>
<dbReference type="RefSeq" id="XP_022457675.1">
    <property type="nucleotide sequence ID" value="XM_022603834.1"/>
</dbReference>
<keyword evidence="5 9" id="KW-0285">Flavoprotein</keyword>
<dbReference type="AlphaFoldDB" id="W6MHE8"/>
<dbReference type="Gene3D" id="3.40.50.1220">
    <property type="entry name" value="TPP-binding domain"/>
    <property type="match status" value="1"/>
</dbReference>
<dbReference type="GO" id="GO:0033539">
    <property type="term" value="P:fatty acid beta-oxidation using acyl-CoA dehydrogenase"/>
    <property type="evidence" value="ECO:0007669"/>
    <property type="project" value="TreeGrafter"/>
</dbReference>
<dbReference type="InterPro" id="IPR001308">
    <property type="entry name" value="ETF_a/FixB"/>
</dbReference>
<evidence type="ECO:0000256" key="7">
    <source>
        <dbReference type="ARBA" id="ARBA00022982"/>
    </source>
</evidence>
<dbReference type="CDD" id="cd01715">
    <property type="entry name" value="ETF_alpha"/>
    <property type="match status" value="1"/>
</dbReference>
<evidence type="ECO:0000256" key="9">
    <source>
        <dbReference type="PIRNR" id="PIRNR000089"/>
    </source>
</evidence>
<evidence type="ECO:0000256" key="8">
    <source>
        <dbReference type="ARBA" id="ARBA00025416"/>
    </source>
</evidence>
<comment type="cofactor">
    <cofactor evidence="9 10">
        <name>FAD</name>
        <dbReference type="ChEBI" id="CHEBI:57692"/>
    </cofactor>
    <text evidence="9 10">Binds 1 FAD per dimer.</text>
</comment>
<dbReference type="Gene3D" id="3.40.50.620">
    <property type="entry name" value="HUPs"/>
    <property type="match status" value="1"/>
</dbReference>
<keyword evidence="7 9" id="KW-0249">Electron transport</keyword>
<dbReference type="InterPro" id="IPR014730">
    <property type="entry name" value="ETF_a/b_N"/>
</dbReference>
<name>W6MHE8_9ASCO</name>
<dbReference type="GO" id="GO:0050660">
    <property type="term" value="F:flavin adenine dinucleotide binding"/>
    <property type="evidence" value="ECO:0007669"/>
    <property type="project" value="InterPro"/>
</dbReference>
<evidence type="ECO:0000256" key="5">
    <source>
        <dbReference type="ARBA" id="ARBA00022630"/>
    </source>
</evidence>
<dbReference type="PANTHER" id="PTHR43153:SF1">
    <property type="entry name" value="ELECTRON TRANSFER FLAVOPROTEIN SUBUNIT ALPHA, MITOCHONDRIAL"/>
    <property type="match status" value="1"/>
</dbReference>
<evidence type="ECO:0000256" key="4">
    <source>
        <dbReference type="ARBA" id="ARBA00022448"/>
    </source>
</evidence>
<keyword evidence="9" id="KW-0496">Mitochondrion</keyword>
<reference evidence="12" key="1">
    <citation type="submission" date="2013-12" db="EMBL/GenBank/DDBJ databases">
        <authorList>
            <person name="Genoscope - CEA"/>
        </authorList>
    </citation>
    <scope>NUCLEOTIDE SEQUENCE</scope>
    <source>
        <strain evidence="12">CBS 1993</strain>
    </source>
</reference>
<dbReference type="Proteomes" id="UP000019384">
    <property type="component" value="Unassembled WGS sequence"/>
</dbReference>
<dbReference type="Pfam" id="PF00766">
    <property type="entry name" value="ETF_alpha"/>
    <property type="match status" value="1"/>
</dbReference>
<sequence length="335" mass="34897">MLGINGKRLAVVALRRLNSTLAFIETSGSTITPASFATLTAAKQIGNPITALVVGSKAAEAATSLKQVSALSKILVTADGRFDHLLPEDLSALVVDIVQKDSDITHVLTPASAVGKNFLPRVGALLDLQPISDITKVESKDTFVRPIYAGNALATVKSKDKVILVSIRGSSFAPVELSDAQEVEVVSVKAPEAGNKAEFVSEELITSERPDLGSAARVVSGGRGLKSKEQFAELIEPLASSLNAAIGASRAAVDSGFCDNSLQVGQTGKVVAPELYVAVGISGAIQHLAGMKDSKTIVAINKDEEAPIFSVADVGLVGDLFEVVPELTKKIEDSK</sequence>
<dbReference type="PIRSF" id="PIRSF000089">
    <property type="entry name" value="Electra_flavoP_a"/>
    <property type="match status" value="1"/>
</dbReference>
<feature type="binding site" evidence="10">
    <location>
        <position position="223"/>
    </location>
    <ligand>
        <name>FAD</name>
        <dbReference type="ChEBI" id="CHEBI:57692"/>
    </ligand>
</feature>
<reference evidence="12" key="2">
    <citation type="submission" date="2014-02" db="EMBL/GenBank/DDBJ databases">
        <title>Complete DNA sequence of /Kuraishia capsulata/ illustrates novel genomic features among budding yeasts (/Saccharomycotina/).</title>
        <authorList>
            <person name="Morales L."/>
            <person name="Noel B."/>
            <person name="Porcel B."/>
            <person name="Marcet-Houben M."/>
            <person name="Hullo M-F."/>
            <person name="Sacerdot C."/>
            <person name="Tekaia F."/>
            <person name="Leh-Louis V."/>
            <person name="Despons L."/>
            <person name="Khanna V."/>
            <person name="Aury J-M."/>
            <person name="Barbe V."/>
            <person name="Couloux A."/>
            <person name="Labadie K."/>
            <person name="Pelletier E."/>
            <person name="Souciet J-L."/>
            <person name="Boekhout T."/>
            <person name="Gabaldon T."/>
            <person name="Wincker P."/>
            <person name="Dujon B."/>
        </authorList>
    </citation>
    <scope>NUCLEOTIDE SEQUENCE</scope>
    <source>
        <strain evidence="12">CBS 1993</strain>
    </source>
</reference>
<dbReference type="PROSITE" id="PS00696">
    <property type="entry name" value="ETF_ALPHA"/>
    <property type="match status" value="1"/>
</dbReference>
<dbReference type="InterPro" id="IPR018206">
    <property type="entry name" value="ETF_asu_C_CS"/>
</dbReference>
<dbReference type="STRING" id="1382522.W6MHE8"/>
<dbReference type="OrthoDB" id="1715808at2759"/>
<dbReference type="FunFam" id="3.40.50.1220:FF:000001">
    <property type="entry name" value="Electron transfer flavoprotein, alpha subunit"/>
    <property type="match status" value="1"/>
</dbReference>
<feature type="binding site" evidence="10">
    <location>
        <begin position="280"/>
        <end position="287"/>
    </location>
    <ligand>
        <name>FAD</name>
        <dbReference type="ChEBI" id="CHEBI:57692"/>
    </ligand>
</feature>
<comment type="function">
    <text evidence="8 9">The electron transfer flavoprotein serves as a specific electron acceptor for several dehydrogenases, including five acyl-CoA dehydrogenases, glutaryl-CoA and sarcosine dehydrogenase. It transfers the electrons to the main mitochondrial respiratory chain via ETF-ubiquinone oxidoreductase (ETF dehydrogenase).</text>
</comment>
<evidence type="ECO:0000256" key="1">
    <source>
        <dbReference type="ARBA" id="ARBA00004305"/>
    </source>
</evidence>
<dbReference type="SUPFAM" id="SSF52402">
    <property type="entry name" value="Adenine nucleotide alpha hydrolases-like"/>
    <property type="match status" value="1"/>
</dbReference>
<evidence type="ECO:0000259" key="11">
    <source>
        <dbReference type="SMART" id="SM00893"/>
    </source>
</evidence>
<dbReference type="SMART" id="SM00893">
    <property type="entry name" value="ETF"/>
    <property type="match status" value="1"/>
</dbReference>
<evidence type="ECO:0000256" key="6">
    <source>
        <dbReference type="ARBA" id="ARBA00022827"/>
    </source>
</evidence>
<keyword evidence="4 9" id="KW-0813">Transport</keyword>
<dbReference type="InterPro" id="IPR014729">
    <property type="entry name" value="Rossmann-like_a/b/a_fold"/>
</dbReference>
<feature type="binding site" evidence="10">
    <location>
        <begin position="249"/>
        <end position="250"/>
    </location>
    <ligand>
        <name>FAD</name>
        <dbReference type="ChEBI" id="CHEBI:57692"/>
    </ligand>
</feature>
<dbReference type="FunFam" id="3.40.50.620:FF:000041">
    <property type="entry name" value="Electron transfer flavoprotein alpha subunit"/>
    <property type="match status" value="1"/>
</dbReference>
<gene>
    <name evidence="12" type="ORF">KUCA_T00001634001</name>
</gene>
<feature type="domain" description="Electron transfer flavoprotein alpha/beta-subunit N-terminal" evidence="11">
    <location>
        <begin position="20"/>
        <end position="203"/>
    </location>
</feature>
<proteinExistence type="inferred from homology"/>